<dbReference type="RefSeq" id="WP_013875738.1">
    <property type="nucleotide sequence ID" value="NC_015658.1"/>
</dbReference>
<dbReference type="Proteomes" id="UP000006794">
    <property type="component" value="Plasmid pHALXA01"/>
</dbReference>
<gene>
    <name evidence="2" type="ordered locus">Halxa_0407</name>
</gene>
<keyword evidence="2" id="KW-0614">Plasmid</keyword>
<dbReference type="HOGENOM" id="CLU_2985564_0_0_2"/>
<keyword evidence="1" id="KW-1133">Transmembrane helix</keyword>
<dbReference type="AlphaFoldDB" id="F8DDC1"/>
<geneLocation type="plasmid" evidence="2 3">
    <name>pHALXA01</name>
</geneLocation>
<dbReference type="EMBL" id="CP002840">
    <property type="protein sequence ID" value="AEH39010.1"/>
    <property type="molecule type" value="Genomic_DNA"/>
</dbReference>
<evidence type="ECO:0000313" key="2">
    <source>
        <dbReference type="EMBL" id="AEH39010.1"/>
    </source>
</evidence>
<evidence type="ECO:0000256" key="1">
    <source>
        <dbReference type="SAM" id="Phobius"/>
    </source>
</evidence>
<dbReference type="GeneID" id="55564033"/>
<dbReference type="KEGG" id="hxa:Halxa_0407"/>
<feature type="transmembrane region" description="Helical" evidence="1">
    <location>
        <begin position="6"/>
        <end position="29"/>
    </location>
</feature>
<dbReference type="Pfam" id="PF26027">
    <property type="entry name" value="DUF8005"/>
    <property type="match status" value="1"/>
</dbReference>
<dbReference type="InterPro" id="IPR058318">
    <property type="entry name" value="DUF8005"/>
</dbReference>
<keyword evidence="1" id="KW-0812">Transmembrane</keyword>
<sequence length="58" mass="6962">MVTTTGVLFIVAAVVLFFFWIYGIVSFYFDLRYRFLPAVREHLRDDEQQARPDPEEYL</sequence>
<proteinExistence type="predicted"/>
<organism evidence="2 3">
    <name type="scientific">Halopiger xanaduensis (strain DSM 18323 / JCM 14033 / SH-6)</name>
    <dbReference type="NCBI Taxonomy" id="797210"/>
    <lineage>
        <taxon>Archaea</taxon>
        <taxon>Methanobacteriati</taxon>
        <taxon>Methanobacteriota</taxon>
        <taxon>Stenosarchaea group</taxon>
        <taxon>Halobacteria</taxon>
        <taxon>Halobacteriales</taxon>
        <taxon>Natrialbaceae</taxon>
        <taxon>Halopiger</taxon>
    </lineage>
</organism>
<dbReference type="OrthoDB" id="157285at2157"/>
<protein>
    <submittedName>
        <fullName evidence="2">Uncharacterized protein</fullName>
    </submittedName>
</protein>
<keyword evidence="3" id="KW-1185">Reference proteome</keyword>
<evidence type="ECO:0000313" key="3">
    <source>
        <dbReference type="Proteomes" id="UP000006794"/>
    </source>
</evidence>
<accession>F8DDC1</accession>
<keyword evidence="1" id="KW-0472">Membrane</keyword>
<name>F8DDC1_HALXS</name>
<reference evidence="3" key="1">
    <citation type="journal article" date="2012" name="Stand. Genomic Sci.">
        <title>Complete genome sequence of Halopiger xanaduensis type strain (SH-6(T)).</title>
        <authorList>
            <person name="Anderson I."/>
            <person name="Tindall B.J."/>
            <person name="Rohde M."/>
            <person name="Lucas S."/>
            <person name="Han J."/>
            <person name="Lapidus A."/>
            <person name="Cheng J.F."/>
            <person name="Goodwin L."/>
            <person name="Pitluck S."/>
            <person name="Peters L."/>
            <person name="Pati A."/>
            <person name="Mikhailova N."/>
            <person name="Pagani I."/>
            <person name="Teshima H."/>
            <person name="Han C."/>
            <person name="Tapia R."/>
            <person name="Land M."/>
            <person name="Woyke T."/>
            <person name="Klenk H.P."/>
            <person name="Kyrpides N."/>
            <person name="Ivanova N."/>
        </authorList>
    </citation>
    <scope>NUCLEOTIDE SEQUENCE [LARGE SCALE GENOMIC DNA]</scope>
    <source>
        <strain evidence="3">DSM 18323 / JCM 14033 / SH-6</strain>
        <plasmid evidence="3">Plasmid pHALXA01</plasmid>
    </source>
</reference>